<evidence type="ECO:0000256" key="5">
    <source>
        <dbReference type="SAM" id="Phobius"/>
    </source>
</evidence>
<feature type="transmembrane region" description="Helical" evidence="5">
    <location>
        <begin position="337"/>
        <end position="355"/>
    </location>
</feature>
<evidence type="ECO:0000256" key="3">
    <source>
        <dbReference type="ARBA" id="ARBA00022989"/>
    </source>
</evidence>
<dbReference type="GO" id="GO:0015149">
    <property type="term" value="F:hexose transmembrane transporter activity"/>
    <property type="evidence" value="ECO:0007669"/>
    <property type="project" value="TreeGrafter"/>
</dbReference>
<feature type="transmembrane region" description="Helical" evidence="5">
    <location>
        <begin position="131"/>
        <end position="153"/>
    </location>
</feature>
<comment type="subcellular location">
    <subcellularLocation>
        <location evidence="1">Membrane</location>
        <topology evidence="1">Multi-pass membrane protein</topology>
    </subcellularLocation>
</comment>
<feature type="transmembrane region" description="Helical" evidence="5">
    <location>
        <begin position="72"/>
        <end position="94"/>
    </location>
</feature>
<dbReference type="Pfam" id="PF00083">
    <property type="entry name" value="Sugar_tr"/>
    <property type="match status" value="2"/>
</dbReference>
<keyword evidence="4 5" id="KW-0472">Membrane</keyword>
<dbReference type="InterPro" id="IPR005828">
    <property type="entry name" value="MFS_sugar_transport-like"/>
</dbReference>
<dbReference type="AlphaFoldDB" id="A0A1I7ZRX5"/>
<accession>A0A1I7ZRX5</accession>
<dbReference type="GO" id="GO:0016020">
    <property type="term" value="C:membrane"/>
    <property type="evidence" value="ECO:0007669"/>
    <property type="project" value="UniProtKB-SubCell"/>
</dbReference>
<keyword evidence="7" id="KW-1185">Reference proteome</keyword>
<dbReference type="PROSITE" id="PS50850">
    <property type="entry name" value="MFS"/>
    <property type="match status" value="1"/>
</dbReference>
<feature type="transmembrane region" description="Helical" evidence="5">
    <location>
        <begin position="307"/>
        <end position="325"/>
    </location>
</feature>
<keyword evidence="3 5" id="KW-1133">Transmembrane helix</keyword>
<dbReference type="PROSITE" id="PS00216">
    <property type="entry name" value="SUGAR_TRANSPORT_1"/>
    <property type="match status" value="1"/>
</dbReference>
<feature type="domain" description="Major facilitator superfamily (MFS) profile" evidence="6">
    <location>
        <begin position="19"/>
        <end position="357"/>
    </location>
</feature>
<dbReference type="InterPro" id="IPR045263">
    <property type="entry name" value="GLUT"/>
</dbReference>
<feature type="transmembrane region" description="Helical" evidence="5">
    <location>
        <begin position="244"/>
        <end position="265"/>
    </location>
</feature>
<dbReference type="InterPro" id="IPR005829">
    <property type="entry name" value="Sugar_transporter_CS"/>
</dbReference>
<dbReference type="Gene3D" id="1.20.1250.20">
    <property type="entry name" value="MFS general substrate transporter like domains"/>
    <property type="match status" value="2"/>
</dbReference>
<evidence type="ECO:0000256" key="2">
    <source>
        <dbReference type="ARBA" id="ARBA00022692"/>
    </source>
</evidence>
<dbReference type="Proteomes" id="UP000095287">
    <property type="component" value="Unplaced"/>
</dbReference>
<evidence type="ECO:0000256" key="4">
    <source>
        <dbReference type="ARBA" id="ARBA00023136"/>
    </source>
</evidence>
<dbReference type="InterPro" id="IPR036259">
    <property type="entry name" value="MFS_trans_sf"/>
</dbReference>
<evidence type="ECO:0000313" key="7">
    <source>
        <dbReference type="Proteomes" id="UP000095287"/>
    </source>
</evidence>
<dbReference type="InterPro" id="IPR020846">
    <property type="entry name" value="MFS_dom"/>
</dbReference>
<dbReference type="SUPFAM" id="SSF103473">
    <property type="entry name" value="MFS general substrate transporter"/>
    <property type="match status" value="1"/>
</dbReference>
<evidence type="ECO:0000313" key="8">
    <source>
        <dbReference type="WBParaSite" id="L893_g29319.t1"/>
    </source>
</evidence>
<feature type="transmembrane region" description="Helical" evidence="5">
    <location>
        <begin position="12"/>
        <end position="32"/>
    </location>
</feature>
<name>A0A1I7ZRX5_9BILA</name>
<reference evidence="8" key="1">
    <citation type="submission" date="2016-11" db="UniProtKB">
        <authorList>
            <consortium name="WormBaseParasite"/>
        </authorList>
    </citation>
    <scope>IDENTIFICATION</scope>
</reference>
<dbReference type="PANTHER" id="PTHR23503">
    <property type="entry name" value="SOLUTE CARRIER FAMILY 2"/>
    <property type="match status" value="1"/>
</dbReference>
<dbReference type="PANTHER" id="PTHR23503:SF108">
    <property type="entry name" value="MAJOR FACILITATOR SUPERFAMILY (MFS) PROFILE DOMAIN-CONTAINING PROTEIN"/>
    <property type="match status" value="1"/>
</dbReference>
<organism evidence="7 8">
    <name type="scientific">Steinernema glaseri</name>
    <dbReference type="NCBI Taxonomy" id="37863"/>
    <lineage>
        <taxon>Eukaryota</taxon>
        <taxon>Metazoa</taxon>
        <taxon>Ecdysozoa</taxon>
        <taxon>Nematoda</taxon>
        <taxon>Chromadorea</taxon>
        <taxon>Rhabditida</taxon>
        <taxon>Tylenchina</taxon>
        <taxon>Panagrolaimomorpha</taxon>
        <taxon>Strongyloidoidea</taxon>
        <taxon>Steinernematidae</taxon>
        <taxon>Steinernema</taxon>
    </lineage>
</organism>
<protein>
    <submittedName>
        <fullName evidence="8">MFS domain-containing protein</fullName>
    </submittedName>
</protein>
<evidence type="ECO:0000256" key="1">
    <source>
        <dbReference type="ARBA" id="ARBA00004141"/>
    </source>
</evidence>
<sequence length="357" mass="39546">MLDPKGSASKIILGSASKIILVFGTLSVLVNFQEGYSNSYPNTAYATFKEYINSSYIEREDSAGLREWQFTWLWSGVLNVWFLGYLVGTFATPYLNDNYGRKNSLLLSNIVSLVGTAVATTSIPLRWPELFFFSRVLASASCGVSFGSLIIFLQETTPTEQRGLTSFLSEVAFVAMDMLGMGFGMDVVLGRYLAALIGFGAIPGKRDDNEKVLEEMLKESDDKIGMPVVEAIKEVFATTHLRKAFFIGVLSLQMVVGNWPMMYLSTDLLESHFNPSIAQLSSFLFTLGNFLASLCGMFCVDRFGRRPMLILFGILNILSMTGYVIFDRLSYSIAPSFSYGCIISLVAYGVTYGYCNH</sequence>
<evidence type="ECO:0000259" key="6">
    <source>
        <dbReference type="PROSITE" id="PS50850"/>
    </source>
</evidence>
<keyword evidence="2 5" id="KW-0812">Transmembrane</keyword>
<dbReference type="WBParaSite" id="L893_g29319.t1">
    <property type="protein sequence ID" value="L893_g29319.t1"/>
    <property type="gene ID" value="L893_g29319"/>
</dbReference>
<feature type="transmembrane region" description="Helical" evidence="5">
    <location>
        <begin position="106"/>
        <end position="125"/>
    </location>
</feature>
<feature type="transmembrane region" description="Helical" evidence="5">
    <location>
        <begin position="277"/>
        <end position="300"/>
    </location>
</feature>
<proteinExistence type="predicted"/>